<evidence type="ECO:0000313" key="1">
    <source>
        <dbReference type="EMBL" id="CAI5772180.1"/>
    </source>
</evidence>
<keyword evidence="2" id="KW-1185">Reference proteome</keyword>
<proteinExistence type="predicted"/>
<organism evidence="1 2">
    <name type="scientific">Podarcis lilfordi</name>
    <name type="common">Lilford's wall lizard</name>
    <dbReference type="NCBI Taxonomy" id="74358"/>
    <lineage>
        <taxon>Eukaryota</taxon>
        <taxon>Metazoa</taxon>
        <taxon>Chordata</taxon>
        <taxon>Craniata</taxon>
        <taxon>Vertebrata</taxon>
        <taxon>Euteleostomi</taxon>
        <taxon>Lepidosauria</taxon>
        <taxon>Squamata</taxon>
        <taxon>Bifurcata</taxon>
        <taxon>Unidentata</taxon>
        <taxon>Episquamata</taxon>
        <taxon>Laterata</taxon>
        <taxon>Lacertibaenia</taxon>
        <taxon>Lacertidae</taxon>
        <taxon>Podarcis</taxon>
    </lineage>
</organism>
<protein>
    <submittedName>
        <fullName evidence="1">Uncharacterized protein</fullName>
    </submittedName>
</protein>
<dbReference type="Proteomes" id="UP001178461">
    <property type="component" value="Chromosome 4"/>
</dbReference>
<accession>A0AA35P429</accession>
<gene>
    <name evidence="1" type="ORF">PODLI_1B004882</name>
</gene>
<reference evidence="1" key="1">
    <citation type="submission" date="2022-12" db="EMBL/GenBank/DDBJ databases">
        <authorList>
            <person name="Alioto T."/>
            <person name="Alioto T."/>
            <person name="Gomez Garrido J."/>
        </authorList>
    </citation>
    <scope>NUCLEOTIDE SEQUENCE</scope>
</reference>
<name>A0AA35P429_9SAUR</name>
<dbReference type="EMBL" id="OX395129">
    <property type="protein sequence ID" value="CAI5772180.1"/>
    <property type="molecule type" value="Genomic_DNA"/>
</dbReference>
<sequence length="64" mass="6945">MLLCLTSDPSAAKFSLCDLLQLWQESCSEGKHLLVGLTPSQCMDERSQLGLFPPSPPAPSLRSL</sequence>
<evidence type="ECO:0000313" key="2">
    <source>
        <dbReference type="Proteomes" id="UP001178461"/>
    </source>
</evidence>
<dbReference type="AlphaFoldDB" id="A0AA35P429"/>